<accession>A0A2Z6B1Y2</accession>
<dbReference type="Gene3D" id="3.40.50.2300">
    <property type="match status" value="1"/>
</dbReference>
<proteinExistence type="predicted"/>
<dbReference type="InterPro" id="IPR039420">
    <property type="entry name" value="WalR-like"/>
</dbReference>
<evidence type="ECO:0000313" key="10">
    <source>
        <dbReference type="EMBL" id="BBD09529.1"/>
    </source>
</evidence>
<keyword evidence="4 7" id="KW-0238">DNA-binding</keyword>
<evidence type="ECO:0000256" key="6">
    <source>
        <dbReference type="PROSITE-ProRule" id="PRU00169"/>
    </source>
</evidence>
<dbReference type="InterPro" id="IPR011006">
    <property type="entry name" value="CheY-like_superfamily"/>
</dbReference>
<dbReference type="GO" id="GO:0005829">
    <property type="term" value="C:cytosol"/>
    <property type="evidence" value="ECO:0007669"/>
    <property type="project" value="TreeGrafter"/>
</dbReference>
<gene>
    <name evidence="10" type="ORF">DFE_2803</name>
</gene>
<keyword evidence="1 6" id="KW-0597">Phosphoprotein</keyword>
<dbReference type="InterPro" id="IPR016032">
    <property type="entry name" value="Sig_transdc_resp-reg_C-effctor"/>
</dbReference>
<dbReference type="SMART" id="SM00448">
    <property type="entry name" value="REC"/>
    <property type="match status" value="1"/>
</dbReference>
<dbReference type="CDD" id="cd00383">
    <property type="entry name" value="trans_reg_C"/>
    <property type="match status" value="1"/>
</dbReference>
<evidence type="ECO:0000256" key="4">
    <source>
        <dbReference type="ARBA" id="ARBA00023125"/>
    </source>
</evidence>
<dbReference type="GO" id="GO:0000156">
    <property type="term" value="F:phosphorelay response regulator activity"/>
    <property type="evidence" value="ECO:0007669"/>
    <property type="project" value="TreeGrafter"/>
</dbReference>
<dbReference type="SUPFAM" id="SSF46894">
    <property type="entry name" value="C-terminal effector domain of the bipartite response regulators"/>
    <property type="match status" value="1"/>
</dbReference>
<dbReference type="Gene3D" id="6.10.250.690">
    <property type="match status" value="1"/>
</dbReference>
<dbReference type="AlphaFoldDB" id="A0A2Z6B1Y2"/>
<dbReference type="PANTHER" id="PTHR48111:SF4">
    <property type="entry name" value="DNA-BINDING DUAL TRANSCRIPTIONAL REGULATOR OMPR"/>
    <property type="match status" value="1"/>
</dbReference>
<evidence type="ECO:0000256" key="1">
    <source>
        <dbReference type="ARBA" id="ARBA00022553"/>
    </source>
</evidence>
<reference evidence="10 11" key="1">
    <citation type="journal article" date="2018" name="Sci. Adv.">
        <title>Multi-heme cytochromes provide a pathway for survival in energy-limited environments.</title>
        <authorList>
            <person name="Deng X."/>
            <person name="Dohmae N."/>
            <person name="Nealson K.H."/>
            <person name="Hashimoto K."/>
            <person name="Okamoto A."/>
        </authorList>
    </citation>
    <scope>NUCLEOTIDE SEQUENCE [LARGE SCALE GENOMIC DNA]</scope>
    <source>
        <strain evidence="10 11">IS5</strain>
    </source>
</reference>
<evidence type="ECO:0000256" key="5">
    <source>
        <dbReference type="ARBA" id="ARBA00023163"/>
    </source>
</evidence>
<evidence type="ECO:0000256" key="2">
    <source>
        <dbReference type="ARBA" id="ARBA00023012"/>
    </source>
</evidence>
<dbReference type="Gene3D" id="1.10.10.10">
    <property type="entry name" value="Winged helix-like DNA-binding domain superfamily/Winged helix DNA-binding domain"/>
    <property type="match status" value="1"/>
</dbReference>
<keyword evidence="5" id="KW-0804">Transcription</keyword>
<dbReference type="GO" id="GO:0006355">
    <property type="term" value="P:regulation of DNA-templated transcription"/>
    <property type="evidence" value="ECO:0007669"/>
    <property type="project" value="InterPro"/>
</dbReference>
<dbReference type="PROSITE" id="PS51755">
    <property type="entry name" value="OMPR_PHOB"/>
    <property type="match status" value="1"/>
</dbReference>
<dbReference type="GO" id="GO:0032993">
    <property type="term" value="C:protein-DNA complex"/>
    <property type="evidence" value="ECO:0007669"/>
    <property type="project" value="TreeGrafter"/>
</dbReference>
<dbReference type="FunFam" id="3.40.50.2300:FF:000001">
    <property type="entry name" value="DNA-binding response regulator PhoB"/>
    <property type="match status" value="1"/>
</dbReference>
<dbReference type="SMART" id="SM00862">
    <property type="entry name" value="Trans_reg_C"/>
    <property type="match status" value="1"/>
</dbReference>
<dbReference type="GO" id="GO:0000976">
    <property type="term" value="F:transcription cis-regulatory region binding"/>
    <property type="evidence" value="ECO:0007669"/>
    <property type="project" value="TreeGrafter"/>
</dbReference>
<keyword evidence="11" id="KW-1185">Reference proteome</keyword>
<name>A0A2Z6B1Y2_9BACT</name>
<dbReference type="InterPro" id="IPR001789">
    <property type="entry name" value="Sig_transdc_resp-reg_receiver"/>
</dbReference>
<dbReference type="Pfam" id="PF00486">
    <property type="entry name" value="Trans_reg_C"/>
    <property type="match status" value="1"/>
</dbReference>
<dbReference type="Proteomes" id="UP000269883">
    <property type="component" value="Chromosome"/>
</dbReference>
<feature type="domain" description="Response regulatory" evidence="8">
    <location>
        <begin position="13"/>
        <end position="126"/>
    </location>
</feature>
<evidence type="ECO:0000259" key="8">
    <source>
        <dbReference type="PROSITE" id="PS50110"/>
    </source>
</evidence>
<evidence type="ECO:0000256" key="3">
    <source>
        <dbReference type="ARBA" id="ARBA00023015"/>
    </source>
</evidence>
<dbReference type="InterPro" id="IPR001867">
    <property type="entry name" value="OmpR/PhoB-type_DNA-bd"/>
</dbReference>
<keyword evidence="2" id="KW-0902">Two-component regulatory system</keyword>
<dbReference type="SUPFAM" id="SSF52172">
    <property type="entry name" value="CheY-like"/>
    <property type="match status" value="1"/>
</dbReference>
<dbReference type="PANTHER" id="PTHR48111">
    <property type="entry name" value="REGULATOR OF RPOS"/>
    <property type="match status" value="1"/>
</dbReference>
<keyword evidence="3" id="KW-0805">Transcription regulation</keyword>
<sequence length="241" mass="27018">MQYGGYTWGMERTVLVIDDDAKLQALLSEFLQGYGMVVTSLPDGNNACEKISEVAPDIVILDVMMPGKDGIDVLRDIRRESRVPVIMLTAKGEDSDRIVGLELGADDYVPKPFNPRELLARMKAVLRRVEETPEQVEACVGMIEAGGLKLDLSRSVLVVGDDEVILASTECRLLEVFMRHPDRALSRDQLMDKVWGKAFEAYDRSIDVHVSKLRAELKPYAEHADRIMTVWGTGYRFRSDG</sequence>
<dbReference type="Pfam" id="PF00072">
    <property type="entry name" value="Response_reg"/>
    <property type="match status" value="1"/>
</dbReference>
<feature type="DNA-binding region" description="OmpR/PhoB-type" evidence="7">
    <location>
        <begin position="140"/>
        <end position="239"/>
    </location>
</feature>
<evidence type="ECO:0000259" key="9">
    <source>
        <dbReference type="PROSITE" id="PS51755"/>
    </source>
</evidence>
<dbReference type="EMBL" id="AP017378">
    <property type="protein sequence ID" value="BBD09529.1"/>
    <property type="molecule type" value="Genomic_DNA"/>
</dbReference>
<dbReference type="InterPro" id="IPR036388">
    <property type="entry name" value="WH-like_DNA-bd_sf"/>
</dbReference>
<evidence type="ECO:0000256" key="7">
    <source>
        <dbReference type="PROSITE-ProRule" id="PRU01091"/>
    </source>
</evidence>
<protein>
    <submittedName>
        <fullName evidence="10">Response regulator receiver</fullName>
    </submittedName>
</protein>
<dbReference type="KEGG" id="dfl:DFE_2803"/>
<dbReference type="PROSITE" id="PS50110">
    <property type="entry name" value="RESPONSE_REGULATORY"/>
    <property type="match status" value="1"/>
</dbReference>
<feature type="domain" description="OmpR/PhoB-type" evidence="9">
    <location>
        <begin position="140"/>
        <end position="239"/>
    </location>
</feature>
<evidence type="ECO:0000313" key="11">
    <source>
        <dbReference type="Proteomes" id="UP000269883"/>
    </source>
</evidence>
<organism evidence="10 11">
    <name type="scientific">Desulfovibrio ferrophilus</name>
    <dbReference type="NCBI Taxonomy" id="241368"/>
    <lineage>
        <taxon>Bacteria</taxon>
        <taxon>Pseudomonadati</taxon>
        <taxon>Thermodesulfobacteriota</taxon>
        <taxon>Desulfovibrionia</taxon>
        <taxon>Desulfovibrionales</taxon>
        <taxon>Desulfovibrionaceae</taxon>
        <taxon>Desulfovibrio</taxon>
    </lineage>
</organism>
<feature type="modified residue" description="4-aspartylphosphate" evidence="6">
    <location>
        <position position="62"/>
    </location>
</feature>